<gene>
    <name evidence="2" type="ORF">METZ01_LOCUS229829</name>
</gene>
<dbReference type="Pfam" id="PF03992">
    <property type="entry name" value="ABM"/>
    <property type="match status" value="1"/>
</dbReference>
<dbReference type="SUPFAM" id="SSF54909">
    <property type="entry name" value="Dimeric alpha+beta barrel"/>
    <property type="match status" value="1"/>
</dbReference>
<dbReference type="EMBL" id="UINC01056674">
    <property type="protein sequence ID" value="SVB76975.1"/>
    <property type="molecule type" value="Genomic_DNA"/>
</dbReference>
<name>A0A382GQ90_9ZZZZ</name>
<organism evidence="2">
    <name type="scientific">marine metagenome</name>
    <dbReference type="NCBI Taxonomy" id="408172"/>
    <lineage>
        <taxon>unclassified sequences</taxon>
        <taxon>metagenomes</taxon>
        <taxon>ecological metagenomes</taxon>
    </lineage>
</organism>
<dbReference type="Gene3D" id="3.30.70.100">
    <property type="match status" value="1"/>
</dbReference>
<evidence type="ECO:0000259" key="1">
    <source>
        <dbReference type="Pfam" id="PF03992"/>
    </source>
</evidence>
<feature type="domain" description="ABM" evidence="1">
    <location>
        <begin position="4"/>
        <end position="68"/>
    </location>
</feature>
<evidence type="ECO:0000313" key="2">
    <source>
        <dbReference type="EMBL" id="SVB76975.1"/>
    </source>
</evidence>
<proteinExistence type="predicted"/>
<accession>A0A382GQ90</accession>
<reference evidence="2" key="1">
    <citation type="submission" date="2018-05" db="EMBL/GenBank/DDBJ databases">
        <authorList>
            <person name="Lanie J.A."/>
            <person name="Ng W.-L."/>
            <person name="Kazmierczak K.M."/>
            <person name="Andrzejewski T.M."/>
            <person name="Davidsen T.M."/>
            <person name="Wayne K.J."/>
            <person name="Tettelin H."/>
            <person name="Glass J.I."/>
            <person name="Rusch D."/>
            <person name="Podicherti R."/>
            <person name="Tsui H.-C.T."/>
            <person name="Winkler M.E."/>
        </authorList>
    </citation>
    <scope>NUCLEOTIDE SEQUENCE</scope>
</reference>
<dbReference type="AlphaFoldDB" id="A0A382GQ90"/>
<dbReference type="InterPro" id="IPR011008">
    <property type="entry name" value="Dimeric_a/b-barrel"/>
</dbReference>
<protein>
    <recommendedName>
        <fullName evidence="1">ABM domain-containing protein</fullName>
    </recommendedName>
</protein>
<sequence length="98" mass="11572">MVCTVIVEFQITPETADEFRQAIHEALKETRNRDGNLMCEELHNQDDVCNFVVFQKWASREKYETYLNWRMESGMMEEISHMMAEEPSIRFYDQAAAG</sequence>
<dbReference type="InterPro" id="IPR007138">
    <property type="entry name" value="ABM_dom"/>
</dbReference>